<gene>
    <name evidence="2" type="ORF">P12024L_33</name>
</gene>
<dbReference type="KEGG" id="vg:13405372"/>
<dbReference type="EMBL" id="JQ823123">
    <property type="protein sequence ID" value="AFM54753.1"/>
    <property type="molecule type" value="Genomic_DNA"/>
</dbReference>
<evidence type="ECO:0000256" key="1">
    <source>
        <dbReference type="SAM" id="Phobius"/>
    </source>
</evidence>
<sequence length="72" mass="8247">MITLVLGLAICYGLYLVFPLLGFTSFKHYDILLDTVHGYKSVGRLPLNPIKYKLHDGYFDSINDAYEFIESL</sequence>
<accession>I6RTD4</accession>
<evidence type="ECO:0000313" key="2">
    <source>
        <dbReference type="EMBL" id="AFM54753.1"/>
    </source>
</evidence>
<reference evidence="2 3" key="1">
    <citation type="journal article" date="2012" name="J. Virol.">
        <title>Complete Genome Sequences of Two Persicivirga Bacteriophages, P12024S and P12024L.</title>
        <authorList>
            <person name="Kang I."/>
            <person name="Jang H."/>
            <person name="Cho J.C."/>
        </authorList>
    </citation>
    <scope>NUCLEOTIDE SEQUENCE [LARGE SCALE GENOMIC DNA]</scope>
</reference>
<protein>
    <submittedName>
        <fullName evidence="2">Uncharacterized protein</fullName>
    </submittedName>
</protein>
<keyword evidence="1" id="KW-1133">Transmembrane helix</keyword>
<name>I6RTD4_9CAUD</name>
<dbReference type="Proteomes" id="UP000002819">
    <property type="component" value="Segment"/>
</dbReference>
<dbReference type="RefSeq" id="YP_006560432.1">
    <property type="nucleotide sequence ID" value="NC_018272.1"/>
</dbReference>
<dbReference type="GeneID" id="13405372"/>
<feature type="transmembrane region" description="Helical" evidence="1">
    <location>
        <begin position="6"/>
        <end position="23"/>
    </location>
</feature>
<keyword evidence="3" id="KW-1185">Reference proteome</keyword>
<dbReference type="OrthoDB" id="34459at10239"/>
<organism evidence="2 3">
    <name type="scientific">Nonlabens phage P12024L</name>
    <dbReference type="NCBI Taxonomy" id="1168479"/>
    <lineage>
        <taxon>Viruses</taxon>
        <taxon>Duplodnaviria</taxon>
        <taxon>Heunggongvirae</taxon>
        <taxon>Uroviricota</taxon>
        <taxon>Caudoviricetes</taxon>
        <taxon>Inhavirus</taxon>
        <taxon>Inhavirus P12024L</taxon>
    </lineage>
</organism>
<keyword evidence="1" id="KW-0812">Transmembrane</keyword>
<keyword evidence="1" id="KW-0472">Membrane</keyword>
<proteinExistence type="predicted"/>
<evidence type="ECO:0000313" key="3">
    <source>
        <dbReference type="Proteomes" id="UP000002819"/>
    </source>
</evidence>